<dbReference type="GO" id="GO:0005654">
    <property type="term" value="C:nucleoplasm"/>
    <property type="evidence" value="ECO:0007669"/>
    <property type="project" value="TreeGrafter"/>
</dbReference>
<keyword evidence="5" id="KW-1185">Reference proteome</keyword>
<dbReference type="Pfam" id="PF04925">
    <property type="entry name" value="SHQ1"/>
    <property type="match status" value="1"/>
</dbReference>
<evidence type="ECO:0000259" key="3">
    <source>
        <dbReference type="PROSITE" id="PS51203"/>
    </source>
</evidence>
<dbReference type="InterPro" id="IPR007052">
    <property type="entry name" value="CS_dom"/>
</dbReference>
<dbReference type="InterPro" id="IPR039742">
    <property type="entry name" value="Shq1"/>
</dbReference>
<dbReference type="EMBL" id="BIMX01000002">
    <property type="protein sequence ID" value="GCE97454.1"/>
    <property type="molecule type" value="Genomic_DNA"/>
</dbReference>
<dbReference type="GO" id="GO:0000493">
    <property type="term" value="P:box H/ACA snoRNP assembly"/>
    <property type="evidence" value="ECO:0007669"/>
    <property type="project" value="InterPro"/>
</dbReference>
<organism evidence="4 5">
    <name type="scientific">Zygosaccharomyces mellis</name>
    <dbReference type="NCBI Taxonomy" id="42258"/>
    <lineage>
        <taxon>Eukaryota</taxon>
        <taxon>Fungi</taxon>
        <taxon>Dikarya</taxon>
        <taxon>Ascomycota</taxon>
        <taxon>Saccharomycotina</taxon>
        <taxon>Saccharomycetes</taxon>
        <taxon>Saccharomycetales</taxon>
        <taxon>Saccharomycetaceae</taxon>
        <taxon>Zygosaccharomyces</taxon>
    </lineage>
</organism>
<dbReference type="Gene3D" id="2.60.40.790">
    <property type="match status" value="1"/>
</dbReference>
<evidence type="ECO:0000313" key="4">
    <source>
        <dbReference type="EMBL" id="GCE97454.1"/>
    </source>
</evidence>
<evidence type="ECO:0000256" key="1">
    <source>
        <dbReference type="ARBA" id="ARBA00005607"/>
    </source>
</evidence>
<gene>
    <name evidence="4" type="primary">SHQ1</name>
    <name evidence="4" type="ORF">ZYGM_001078</name>
</gene>
<dbReference type="PROSITE" id="PS51203">
    <property type="entry name" value="CS"/>
    <property type="match status" value="1"/>
</dbReference>
<dbReference type="InterPro" id="IPR007009">
    <property type="entry name" value="Shq1_C"/>
</dbReference>
<accession>A0A4C2DZM5</accession>
<dbReference type="GO" id="GO:0051082">
    <property type="term" value="F:unfolded protein binding"/>
    <property type="evidence" value="ECO:0007669"/>
    <property type="project" value="TreeGrafter"/>
</dbReference>
<dbReference type="PANTHER" id="PTHR12967:SF0">
    <property type="entry name" value="PROTEIN SHQ1 HOMOLOG"/>
    <property type="match status" value="1"/>
</dbReference>
<evidence type="ECO:0000256" key="2">
    <source>
        <dbReference type="SAM" id="MobiDB-lite"/>
    </source>
</evidence>
<proteinExistence type="inferred from homology"/>
<dbReference type="PANTHER" id="PTHR12967">
    <property type="entry name" value="PROTEIN SHQ1 HOMOLOG"/>
    <property type="match status" value="1"/>
</dbReference>
<protein>
    <submittedName>
        <fullName evidence="4">Hsp90 cochaperone shq1</fullName>
    </submittedName>
</protein>
<dbReference type="AlphaFoldDB" id="A0A4C2DZM5"/>
<reference evidence="4 5" key="1">
    <citation type="submission" date="2019-01" db="EMBL/GenBank/DDBJ databases">
        <title>Draft Genome Sequencing of Zygosaccharomyces mellis Ca-7.</title>
        <authorList>
            <person name="Shiwa Y."/>
            <person name="Kanesaki Y."/>
            <person name="Ishige T."/>
            <person name="Mura K."/>
            <person name="Hori T."/>
            <person name="Tamura T."/>
        </authorList>
    </citation>
    <scope>NUCLEOTIDE SEQUENCE [LARGE SCALE GENOMIC DNA]</scope>
    <source>
        <strain evidence="4 5">Ca-7</strain>
    </source>
</reference>
<dbReference type="GO" id="GO:0005737">
    <property type="term" value="C:cytoplasm"/>
    <property type="evidence" value="ECO:0007669"/>
    <property type="project" value="TreeGrafter"/>
</dbReference>
<dbReference type="InterPro" id="IPR008978">
    <property type="entry name" value="HSP20-like_chaperone"/>
</dbReference>
<dbReference type="Proteomes" id="UP000301737">
    <property type="component" value="Unassembled WGS sequence"/>
</dbReference>
<feature type="region of interest" description="Disordered" evidence="2">
    <location>
        <begin position="124"/>
        <end position="146"/>
    </location>
</feature>
<dbReference type="SUPFAM" id="SSF49764">
    <property type="entry name" value="HSP20-like chaperones"/>
    <property type="match status" value="1"/>
</dbReference>
<name>A0A4C2DZM5_9SACH</name>
<dbReference type="InterPro" id="IPR048696">
    <property type="entry name" value="SHQ1-like_CS"/>
</dbReference>
<dbReference type="FunFam" id="2.60.40.790:FF:000064">
    <property type="entry name" value="Protein SHQ1"/>
    <property type="match status" value="1"/>
</dbReference>
<sequence length="506" mass="58806">MEFNQGEEGERIPPKSIMITPKFRITQDEEFIYVKVNVSSLRFNAAGLEMVAEDNVFVFHLSPYYLRLRFPHNLVDNENSNARYESKDETIEIKLPKEVKGQFFEDLDVPTKLLARQGDILGASNVATSNQPPQKGPLIQEVGGDDNNTGDHRIESLEEQGEAFNWEIEQKPAETTDGILKTKYGFDNLYDTIISISLVNGNDINELDDPEHTGSNDRVKERLEKEKLKFDAEYYVSEYMIYKYGSSEELEINGIKEVLQNTPPVIKQYLKWYKSTEHKDSTMPIEFSDKEQNQMQNNIPRKEYFIQDPKTPYVIILNILFGYIFEQIENDGAHNTESAWTIGRLVPQISFLDQQLLLEEDLSTVSIIKAAVITGTRRSLCYPLHRNFELLLRAWNFVYYLLRGGHRLITRCMLDVHEVFRFHDVYYVYNKILLDDLCSWFISKGNENVIRSLAVELKKEIDALSKDQIEFDCLAGFDEATNELAWENMTLKEMELIAEQQYQETR</sequence>
<comment type="caution">
    <text evidence="4">The sequence shown here is derived from an EMBL/GenBank/DDBJ whole genome shotgun (WGS) entry which is preliminary data.</text>
</comment>
<feature type="domain" description="CS" evidence="3">
    <location>
        <begin position="18"/>
        <end position="108"/>
    </location>
</feature>
<comment type="similarity">
    <text evidence="1">Belongs to the SHQ1 family.</text>
</comment>
<evidence type="ECO:0000313" key="5">
    <source>
        <dbReference type="Proteomes" id="UP000301737"/>
    </source>
</evidence>
<dbReference type="OrthoDB" id="73639at2759"/>
<dbReference type="Pfam" id="PF21413">
    <property type="entry name" value="SHQ1-like_CS"/>
    <property type="match status" value="1"/>
</dbReference>